<dbReference type="RefSeq" id="WP_012579852.1">
    <property type="nucleotide sequence ID" value="NC_011653.1"/>
</dbReference>
<accession>B7IGX3</accession>
<dbReference type="STRING" id="484019.THA_877"/>
<dbReference type="eggNOG" id="COG0618">
    <property type="taxonomic scope" value="Bacteria"/>
</dbReference>
<proteinExistence type="predicted"/>
<evidence type="ECO:0000313" key="2">
    <source>
        <dbReference type="Proteomes" id="UP000002453"/>
    </source>
</evidence>
<dbReference type="HOGENOM" id="CLU_1562138_0_0_0"/>
<dbReference type="Proteomes" id="UP000002453">
    <property type="component" value="Chromosome"/>
</dbReference>
<dbReference type="EMBL" id="CP001185">
    <property type="protein sequence ID" value="ACJ75337.1"/>
    <property type="molecule type" value="Genomic_DNA"/>
</dbReference>
<keyword evidence="2" id="KW-1185">Reference proteome</keyword>
<dbReference type="KEGG" id="taf:THA_877"/>
<protein>
    <submittedName>
        <fullName evidence="1">Uncharacterized protein</fullName>
    </submittedName>
</protein>
<evidence type="ECO:0000313" key="1">
    <source>
        <dbReference type="EMBL" id="ACJ75337.1"/>
    </source>
</evidence>
<reference evidence="1 2" key="1">
    <citation type="journal article" date="2009" name="J. Bacteriol.">
        <title>The genome of Thermosipho africanus TCF52B: lateral genetic connections to the Firmicutes and Archaea.</title>
        <authorList>
            <person name="Nesboe C.L."/>
            <person name="Bapteste E."/>
            <person name="Curtis B."/>
            <person name="Dahle H."/>
            <person name="Lopez P."/>
            <person name="Macleod D."/>
            <person name="Dlutek M."/>
            <person name="Bowman S."/>
            <person name="Zhaxybayeva O."/>
            <person name="Birkeland N.-K."/>
            <person name="Doolittle W.F."/>
        </authorList>
    </citation>
    <scope>NUCLEOTIDE SEQUENCE [LARGE SCALE GENOMIC DNA]</scope>
    <source>
        <strain evidence="1 2">TCF52B</strain>
    </source>
</reference>
<gene>
    <name evidence="1" type="ordered locus">THA_877</name>
</gene>
<organism evidence="1 2">
    <name type="scientific">Thermosipho africanus (strain TCF52B)</name>
    <dbReference type="NCBI Taxonomy" id="484019"/>
    <lineage>
        <taxon>Bacteria</taxon>
        <taxon>Thermotogati</taxon>
        <taxon>Thermotogota</taxon>
        <taxon>Thermotogae</taxon>
        <taxon>Thermotogales</taxon>
        <taxon>Fervidobacteriaceae</taxon>
        <taxon>Thermosipho</taxon>
    </lineage>
</organism>
<dbReference type="AlphaFoldDB" id="B7IGX3"/>
<name>B7IGX3_THEAB</name>
<sequence>MYDISLENNIKLSEEMLFSFAVALYTDTAMFRTARSTEFLYLSKFLSTKRFEEVLETIYFEKIGRKNFVNQIGNTEFYEINGLSIAVCKFNNQDEYYAFIDGLFDALSLDVFISIIPEGIKVHVKKRHVQKIYHRILVPLQKRLNVKRGHGIWFDFYNYNLMLDALREYKN</sequence>